<dbReference type="CDD" id="cd11417">
    <property type="entry name" value="bHLH_TS_PTF1A"/>
    <property type="match status" value="1"/>
</dbReference>
<accession>A0A8J6DBK1</accession>
<dbReference type="AlphaFoldDB" id="A0A8J6DBK1"/>
<feature type="compositionally biased region" description="Basic residues" evidence="7">
    <location>
        <begin position="78"/>
        <end position="88"/>
    </location>
</feature>
<dbReference type="EMBL" id="JAGFMF010012284">
    <property type="protein sequence ID" value="KAG8504727.1"/>
    <property type="molecule type" value="Genomic_DNA"/>
</dbReference>
<evidence type="ECO:0000256" key="1">
    <source>
        <dbReference type="ARBA" id="ARBA00023015"/>
    </source>
</evidence>
<dbReference type="FunFam" id="4.10.280.10:FF:000035">
    <property type="entry name" value="Pancreas-specific transcription factor 1a"/>
    <property type="match status" value="1"/>
</dbReference>
<feature type="compositionally biased region" description="Polar residues" evidence="7">
    <location>
        <begin position="233"/>
        <end position="249"/>
    </location>
</feature>
<evidence type="ECO:0000259" key="8">
    <source>
        <dbReference type="PROSITE" id="PS50888"/>
    </source>
</evidence>
<dbReference type="PANTHER" id="PTHR23349:SF59">
    <property type="entry name" value="PANCREAS TRANSCRIPTION FACTOR 1 SUBUNIT ALPHA"/>
    <property type="match status" value="1"/>
</dbReference>
<comment type="caution">
    <text evidence="9">The sequence shown here is derived from an EMBL/GenBank/DDBJ whole genome shotgun (WGS) entry which is preliminary data.</text>
</comment>
<evidence type="ECO:0000313" key="10">
    <source>
        <dbReference type="Proteomes" id="UP000700334"/>
    </source>
</evidence>
<proteinExistence type="predicted"/>
<dbReference type="Proteomes" id="UP000700334">
    <property type="component" value="Unassembled WGS sequence"/>
</dbReference>
<dbReference type="GO" id="GO:0000977">
    <property type="term" value="F:RNA polymerase II transcription regulatory region sequence-specific DNA binding"/>
    <property type="evidence" value="ECO:0007669"/>
    <property type="project" value="TreeGrafter"/>
</dbReference>
<keyword evidence="2" id="KW-0238">DNA-binding</keyword>
<dbReference type="PANTHER" id="PTHR23349">
    <property type="entry name" value="BASIC HELIX-LOOP-HELIX TRANSCRIPTION FACTOR, TWIST"/>
    <property type="match status" value="1"/>
</dbReference>
<dbReference type="GO" id="GO:0032502">
    <property type="term" value="P:developmental process"/>
    <property type="evidence" value="ECO:0007669"/>
    <property type="project" value="TreeGrafter"/>
</dbReference>
<dbReference type="Gene3D" id="4.10.280.10">
    <property type="entry name" value="Helix-loop-helix DNA-binding domain"/>
    <property type="match status" value="1"/>
</dbReference>
<evidence type="ECO:0000256" key="3">
    <source>
        <dbReference type="ARBA" id="ARBA00023163"/>
    </source>
</evidence>
<feature type="region of interest" description="Disordered" evidence="7">
    <location>
        <begin position="555"/>
        <end position="585"/>
    </location>
</feature>
<dbReference type="InterPro" id="IPR036638">
    <property type="entry name" value="HLH_DNA-bd_sf"/>
</dbReference>
<name>A0A8J6DBK1_GALPY</name>
<gene>
    <name evidence="9" type="ORF">J0S82_004620</name>
</gene>
<dbReference type="PROSITE" id="PS50888">
    <property type="entry name" value="BHLH"/>
    <property type="match status" value="1"/>
</dbReference>
<dbReference type="GO" id="GO:0046983">
    <property type="term" value="F:protein dimerization activity"/>
    <property type="evidence" value="ECO:0007669"/>
    <property type="project" value="InterPro"/>
</dbReference>
<feature type="compositionally biased region" description="Low complexity" evidence="7">
    <location>
        <begin position="137"/>
        <end position="146"/>
    </location>
</feature>
<evidence type="ECO:0000313" key="9">
    <source>
        <dbReference type="EMBL" id="KAG8504727.1"/>
    </source>
</evidence>
<dbReference type="Pfam" id="PF00010">
    <property type="entry name" value="HLH"/>
    <property type="match status" value="1"/>
</dbReference>
<organism evidence="9 10">
    <name type="scientific">Galemys pyrenaicus</name>
    <name type="common">Iberian desman</name>
    <name type="synonym">Pyrenean desman</name>
    <dbReference type="NCBI Taxonomy" id="202257"/>
    <lineage>
        <taxon>Eukaryota</taxon>
        <taxon>Metazoa</taxon>
        <taxon>Chordata</taxon>
        <taxon>Craniata</taxon>
        <taxon>Vertebrata</taxon>
        <taxon>Euteleostomi</taxon>
        <taxon>Mammalia</taxon>
        <taxon>Eutheria</taxon>
        <taxon>Laurasiatheria</taxon>
        <taxon>Eulipotyphla</taxon>
        <taxon>Talpidae</taxon>
        <taxon>Galemys</taxon>
    </lineage>
</organism>
<sequence length="585" mass="61258">RGGEEGLKATLHLCAAVGSGAAFRRRAPPCATSGDGIGVPKEPRPEASARSAYGGEMQSPDRRRPGTAQASGNFCAAPKRKNAVHHPRQWSGPQARTLRLTVAARRGPTSWRGGAGGARNPTGPASSSPRELPKGDGLPCPRAAAGLPPPPAGTLRSVIGWRRGSLARACGCSYKNPRVPALSFSKSTAALPSAAQAPARAQRPRALQGGPGAGSGRVVSPHCLPRRTREGESCQTSKNCNTDVESPQAASPRGAGAQGMEAVLLEHFSGGLDAFPSPYFDEEDFFTDQSSRDPLEDGDELLVDEQAQVEFLSHQLHEYCYRDGACLLLQPAPSAAPHGLAPPPSGGPGESEDAGGGFCCEAGAAPGGFPYSPNSPPACLAYQCAGAAVLSPGARLRGLSGAAAAAARRRRRVRSEAELQQLRQAANVRERRRMQSINDAFEGLRSHIPTLPYEKRLSKVDTLRLAIGYINFLSELVQADLPLRGGGAGCGGGPGGGGRLGGDSPGSQAQKVIICHRGTRSPSPSDPDYGLPPLAGHSLSWTDEKQLKEQNIIRTAKVWTPEDPRKLNSKSFSNIENEPPLDLVS</sequence>
<dbReference type="SMART" id="SM00353">
    <property type="entry name" value="HLH"/>
    <property type="match status" value="1"/>
</dbReference>
<dbReference type="SUPFAM" id="SSF47459">
    <property type="entry name" value="HLH, helix-loop-helix DNA-binding domain"/>
    <property type="match status" value="1"/>
</dbReference>
<dbReference type="InterPro" id="IPR011598">
    <property type="entry name" value="bHLH_dom"/>
</dbReference>
<protein>
    <recommendedName>
        <fullName evidence="5">Pancreas transcription factor 1 subunit alpha</fullName>
    </recommendedName>
    <alternativeName>
        <fullName evidence="6">Pancreas-specific transcription factor 1a</fullName>
    </alternativeName>
</protein>
<dbReference type="InterPro" id="IPR050283">
    <property type="entry name" value="E-box_TF_Regulators"/>
</dbReference>
<feature type="region of interest" description="Disordered" evidence="7">
    <location>
        <begin position="22"/>
        <end position="151"/>
    </location>
</feature>
<keyword evidence="1" id="KW-0805">Transcription regulation</keyword>
<feature type="non-terminal residue" evidence="9">
    <location>
        <position position="585"/>
    </location>
</feature>
<evidence type="ECO:0000256" key="5">
    <source>
        <dbReference type="ARBA" id="ARBA00041035"/>
    </source>
</evidence>
<feature type="region of interest" description="Disordered" evidence="7">
    <location>
        <begin position="193"/>
        <end position="257"/>
    </location>
</feature>
<keyword evidence="4" id="KW-0539">Nucleus</keyword>
<feature type="compositionally biased region" description="Low complexity" evidence="7">
    <location>
        <begin position="95"/>
        <end position="106"/>
    </location>
</feature>
<feature type="region of interest" description="Disordered" evidence="7">
    <location>
        <begin position="517"/>
        <end position="541"/>
    </location>
</feature>
<evidence type="ECO:0000256" key="7">
    <source>
        <dbReference type="SAM" id="MobiDB-lite"/>
    </source>
</evidence>
<keyword evidence="10" id="KW-1185">Reference proteome</keyword>
<evidence type="ECO:0000256" key="2">
    <source>
        <dbReference type="ARBA" id="ARBA00023125"/>
    </source>
</evidence>
<feature type="compositionally biased region" description="Low complexity" evidence="7">
    <location>
        <begin position="193"/>
        <end position="208"/>
    </location>
</feature>
<evidence type="ECO:0000256" key="6">
    <source>
        <dbReference type="ARBA" id="ARBA00043211"/>
    </source>
</evidence>
<dbReference type="OrthoDB" id="10048995at2759"/>
<feature type="domain" description="BHLH" evidence="8">
    <location>
        <begin position="421"/>
        <end position="473"/>
    </location>
</feature>
<reference evidence="9" key="1">
    <citation type="journal article" date="2021" name="Evol. Appl.">
        <title>The genome of the Pyrenean desman and the effects of bottlenecks and inbreeding on the genomic landscape of an endangered species.</title>
        <authorList>
            <person name="Escoda L."/>
            <person name="Castresana J."/>
        </authorList>
    </citation>
    <scope>NUCLEOTIDE SEQUENCE</scope>
    <source>
        <strain evidence="9">IBE-C5619</strain>
    </source>
</reference>
<dbReference type="GO" id="GO:0000981">
    <property type="term" value="F:DNA-binding transcription factor activity, RNA polymerase II-specific"/>
    <property type="evidence" value="ECO:0007669"/>
    <property type="project" value="TreeGrafter"/>
</dbReference>
<keyword evidence="3" id="KW-0804">Transcription</keyword>
<evidence type="ECO:0000256" key="4">
    <source>
        <dbReference type="ARBA" id="ARBA00023242"/>
    </source>
</evidence>